<protein>
    <submittedName>
        <fullName evidence="3">T9SS type A sorting domain-containing protein</fullName>
    </submittedName>
</protein>
<accession>A0ABS9IMB2</accession>
<comment type="caution">
    <text evidence="3">The sequence shown here is derived from an EMBL/GenBank/DDBJ whole genome shotgun (WGS) entry which is preliminary data.</text>
</comment>
<dbReference type="RefSeq" id="WP_237232463.1">
    <property type="nucleotide sequence ID" value="NZ_JAKKDV010000007.1"/>
</dbReference>
<dbReference type="Proteomes" id="UP001200022">
    <property type="component" value="Unassembled WGS sequence"/>
</dbReference>
<dbReference type="NCBIfam" id="TIGR04183">
    <property type="entry name" value="Por_Secre_tail"/>
    <property type="match status" value="1"/>
</dbReference>
<gene>
    <name evidence="3" type="ORF">L3X39_13865</name>
</gene>
<proteinExistence type="predicted"/>
<evidence type="ECO:0000313" key="4">
    <source>
        <dbReference type="Proteomes" id="UP001200022"/>
    </source>
</evidence>
<keyword evidence="4" id="KW-1185">Reference proteome</keyword>
<dbReference type="Pfam" id="PF18962">
    <property type="entry name" value="Por_Secre_tail"/>
    <property type="match status" value="1"/>
</dbReference>
<evidence type="ECO:0000313" key="3">
    <source>
        <dbReference type="EMBL" id="MCF7561730.1"/>
    </source>
</evidence>
<dbReference type="EMBL" id="JAKKDV010000007">
    <property type="protein sequence ID" value="MCF7561730.1"/>
    <property type="molecule type" value="Genomic_DNA"/>
</dbReference>
<organism evidence="3 4">
    <name type="scientific">Flaviramulus multivorans</name>
    <dbReference type="NCBI Taxonomy" id="1304750"/>
    <lineage>
        <taxon>Bacteria</taxon>
        <taxon>Pseudomonadati</taxon>
        <taxon>Bacteroidota</taxon>
        <taxon>Flavobacteriia</taxon>
        <taxon>Flavobacteriales</taxon>
        <taxon>Flavobacteriaceae</taxon>
        <taxon>Flaviramulus</taxon>
    </lineage>
</organism>
<reference evidence="3 4" key="1">
    <citation type="submission" date="2022-01" db="EMBL/GenBank/DDBJ databases">
        <title>Draft genome sequence of Sabulilitoribacter multivorans KCTC 32326.</title>
        <authorList>
            <person name="Oh J.-S."/>
        </authorList>
    </citation>
    <scope>NUCLEOTIDE SEQUENCE [LARGE SCALE GENOMIC DNA]</scope>
    <source>
        <strain evidence="3 4">M-M16</strain>
    </source>
</reference>
<feature type="domain" description="Secretion system C-terminal sorting" evidence="2">
    <location>
        <begin position="86"/>
        <end position="151"/>
    </location>
</feature>
<evidence type="ECO:0000259" key="2">
    <source>
        <dbReference type="Pfam" id="PF18962"/>
    </source>
</evidence>
<keyword evidence="1" id="KW-0732">Signal</keyword>
<sequence length="153" mass="16920">MKIELTALMILLTCSLQAQIIEKFSIDSGGDNFSNGSIQLLYTIGEVNVQELSTGNTIVSEGFINSSNSGTLGINNLHWSQNKIIVYPNPTSRFINISSEVSITKIEVFNLLGENIFTTYTTNYIDLTNLNSGIYMINIHTENGHVTKKIVLK</sequence>
<evidence type="ECO:0000256" key="1">
    <source>
        <dbReference type="ARBA" id="ARBA00022729"/>
    </source>
</evidence>
<dbReference type="InterPro" id="IPR026444">
    <property type="entry name" value="Secre_tail"/>
</dbReference>
<name>A0ABS9IMB2_9FLAO</name>